<keyword evidence="6" id="KW-0812">Transmembrane</keyword>
<evidence type="ECO:0000256" key="7">
    <source>
        <dbReference type="ARBA" id="ARBA00022824"/>
    </source>
</evidence>
<evidence type="ECO:0000256" key="4">
    <source>
        <dbReference type="ARBA" id="ARBA00021882"/>
    </source>
</evidence>
<keyword evidence="8" id="KW-1133">Transmembrane helix</keyword>
<keyword evidence="5" id="KW-0597">Phosphoprotein</keyword>
<evidence type="ECO:0000256" key="3">
    <source>
        <dbReference type="ARBA" id="ARBA00004269"/>
    </source>
</evidence>
<evidence type="ECO:0000256" key="8">
    <source>
        <dbReference type="ARBA" id="ARBA00022989"/>
    </source>
</evidence>
<dbReference type="GO" id="GO:0031965">
    <property type="term" value="C:nuclear membrane"/>
    <property type="evidence" value="ECO:0007669"/>
    <property type="project" value="UniProtKB-SubCell"/>
</dbReference>
<reference evidence="15 16" key="1">
    <citation type="journal article" date="2007" name="Science">
        <title>Sea anemone genome reveals ancestral eumetazoan gene repertoire and genomic organization.</title>
        <authorList>
            <person name="Putnam N.H."/>
            <person name="Srivastava M."/>
            <person name="Hellsten U."/>
            <person name="Dirks B."/>
            <person name="Chapman J."/>
            <person name="Salamov A."/>
            <person name="Terry A."/>
            <person name="Shapiro H."/>
            <person name="Lindquist E."/>
            <person name="Kapitonov V.V."/>
            <person name="Jurka J."/>
            <person name="Genikhovich G."/>
            <person name="Grigoriev I.V."/>
            <person name="Lucas S.M."/>
            <person name="Steele R.E."/>
            <person name="Finnerty J.R."/>
            <person name="Technau U."/>
            <person name="Martindale M.Q."/>
            <person name="Rokhsar D.S."/>
        </authorList>
    </citation>
    <scope>NUCLEOTIDE SEQUENCE [LARGE SCALE GENOMIC DNA]</scope>
    <source>
        <strain evidence="16">CH2 X CH6</strain>
    </source>
</reference>
<dbReference type="GO" id="GO:0030867">
    <property type="term" value="C:rough endoplasmic reticulum membrane"/>
    <property type="evidence" value="ECO:0007669"/>
    <property type="project" value="UniProtKB-SubCell"/>
</dbReference>
<evidence type="ECO:0000256" key="9">
    <source>
        <dbReference type="ARBA" id="ARBA00023136"/>
    </source>
</evidence>
<dbReference type="PhylomeDB" id="A7S5C6"/>
<keyword evidence="13" id="KW-0175">Coiled coil</keyword>
<evidence type="ECO:0000256" key="1">
    <source>
        <dbReference type="ARBA" id="ARBA00003440"/>
    </source>
</evidence>
<dbReference type="GO" id="GO:0023041">
    <property type="term" value="P:neuronal signal transduction"/>
    <property type="evidence" value="ECO:0007669"/>
    <property type="project" value="InterPro"/>
</dbReference>
<keyword evidence="11" id="KW-0539">Nucleus</keyword>
<proteinExistence type="predicted"/>
<comment type="subcellular location">
    <subcellularLocation>
        <location evidence="2">Nucleus membrane</location>
        <topology evidence="2">Multi-pass membrane protein</topology>
    </subcellularLocation>
    <subcellularLocation>
        <location evidence="3">Rough endoplasmic reticulum membrane</location>
        <topology evidence="3">Multi-pass membrane protein</topology>
    </subcellularLocation>
</comment>
<dbReference type="EMBL" id="DS469582">
    <property type="protein sequence ID" value="EDO41095.1"/>
    <property type="molecule type" value="Genomic_DNA"/>
</dbReference>
<evidence type="ECO:0000256" key="5">
    <source>
        <dbReference type="ARBA" id="ARBA00022553"/>
    </source>
</evidence>
<organism evidence="15 16">
    <name type="scientific">Nematostella vectensis</name>
    <name type="common">Starlet sea anemone</name>
    <dbReference type="NCBI Taxonomy" id="45351"/>
    <lineage>
        <taxon>Eukaryota</taxon>
        <taxon>Metazoa</taxon>
        <taxon>Cnidaria</taxon>
        <taxon>Anthozoa</taxon>
        <taxon>Hexacorallia</taxon>
        <taxon>Actiniaria</taxon>
        <taxon>Edwardsiidae</taxon>
        <taxon>Nematostella</taxon>
    </lineage>
</organism>
<dbReference type="eggNOG" id="KOG1821">
    <property type="taxonomic scope" value="Eukaryota"/>
</dbReference>
<keyword evidence="16" id="KW-1185">Reference proteome</keyword>
<dbReference type="Proteomes" id="UP000001593">
    <property type="component" value="Unassembled WGS sequence"/>
</dbReference>
<dbReference type="PANTHER" id="PTHR47464">
    <property type="entry name" value="MACOILIN"/>
    <property type="match status" value="1"/>
</dbReference>
<feature type="coiled-coil region" evidence="13">
    <location>
        <begin position="70"/>
        <end position="104"/>
    </location>
</feature>
<protein>
    <recommendedName>
        <fullName evidence="4">Macoilin</fullName>
    </recommendedName>
    <alternativeName>
        <fullName evidence="12">Transmembrane protein 57</fullName>
    </alternativeName>
</protein>
<name>A7S5C6_NEMVE</name>
<evidence type="ECO:0000256" key="6">
    <source>
        <dbReference type="ARBA" id="ARBA00022692"/>
    </source>
</evidence>
<evidence type="ECO:0000313" key="15">
    <source>
        <dbReference type="EMBL" id="EDO41095.1"/>
    </source>
</evidence>
<keyword evidence="9" id="KW-0472">Membrane</keyword>
<keyword evidence="7" id="KW-0256">Endoplasmic reticulum</keyword>
<evidence type="ECO:0000256" key="2">
    <source>
        <dbReference type="ARBA" id="ARBA00004232"/>
    </source>
</evidence>
<dbReference type="PANTHER" id="PTHR47464:SF2">
    <property type="entry name" value="MACOILIN"/>
    <property type="match status" value="1"/>
</dbReference>
<gene>
    <name evidence="15" type="ORF">NEMVEDRAFT_v1g105333</name>
</gene>
<comment type="function">
    <text evidence="1">Plays a role in the regulation of neuronal activity.</text>
</comment>
<keyword evidence="10" id="KW-0325">Glycoprotein</keyword>
<evidence type="ECO:0000256" key="13">
    <source>
        <dbReference type="SAM" id="Coils"/>
    </source>
</evidence>
<sequence length="153" mass="17073">MLSDKDKELEQLERETEELRKRTKENDSMQLKKETEVLMTALTAMQGKNTHLENSLSSETRLKLDLFSALGDTRRQLEITQNKLSSKERDVETLKAKIAEVMAVMPATSYPGDSPGGRFSANHLHSQSAHDLSSALDPSAPCYIPSNKQNGLL</sequence>
<accession>A7S5C6</accession>
<dbReference type="AlphaFoldDB" id="A7S5C6"/>
<evidence type="ECO:0000256" key="14">
    <source>
        <dbReference type="SAM" id="MobiDB-lite"/>
    </source>
</evidence>
<evidence type="ECO:0000313" key="16">
    <source>
        <dbReference type="Proteomes" id="UP000001593"/>
    </source>
</evidence>
<evidence type="ECO:0000256" key="10">
    <source>
        <dbReference type="ARBA" id="ARBA00023180"/>
    </source>
</evidence>
<feature type="region of interest" description="Disordered" evidence="14">
    <location>
        <begin position="1"/>
        <end position="30"/>
    </location>
</feature>
<dbReference type="Pfam" id="PF09726">
    <property type="entry name" value="Macoilin"/>
    <property type="match status" value="1"/>
</dbReference>
<dbReference type="InterPro" id="IPR019130">
    <property type="entry name" value="Macoilin"/>
</dbReference>
<dbReference type="HOGENOM" id="CLU_1715418_0_0_1"/>
<dbReference type="InParanoid" id="A7S5C6"/>
<dbReference type="STRING" id="45351.A7S5C6"/>
<evidence type="ECO:0000256" key="11">
    <source>
        <dbReference type="ARBA" id="ARBA00023242"/>
    </source>
</evidence>
<feature type="region of interest" description="Disordered" evidence="14">
    <location>
        <begin position="114"/>
        <end position="135"/>
    </location>
</feature>
<evidence type="ECO:0000256" key="12">
    <source>
        <dbReference type="ARBA" id="ARBA00031129"/>
    </source>
</evidence>